<evidence type="ECO:0000256" key="7">
    <source>
        <dbReference type="ARBA" id="ARBA00023239"/>
    </source>
</evidence>
<protein>
    <recommendedName>
        <fullName evidence="13">Right handed beta helix domain-containing protein</fullName>
    </recommendedName>
</protein>
<dbReference type="GO" id="GO:0005576">
    <property type="term" value="C:extracellular region"/>
    <property type="evidence" value="ECO:0007669"/>
    <property type="project" value="UniProtKB-SubCell"/>
</dbReference>
<evidence type="ECO:0000313" key="11">
    <source>
        <dbReference type="EMBL" id="GCE29542.1"/>
    </source>
</evidence>
<dbReference type="RefSeq" id="WP_126629785.1">
    <property type="nucleotide sequence ID" value="NZ_BIFT01000002.1"/>
</dbReference>
<evidence type="ECO:0000313" key="12">
    <source>
        <dbReference type="Proteomes" id="UP000287171"/>
    </source>
</evidence>
<evidence type="ECO:0000256" key="4">
    <source>
        <dbReference type="ARBA" id="ARBA00022723"/>
    </source>
</evidence>
<keyword evidence="6" id="KW-0106">Calcium</keyword>
<dbReference type="NCBIfam" id="NF041518">
    <property type="entry name" value="choice_anch_Q"/>
    <property type="match status" value="1"/>
</dbReference>
<gene>
    <name evidence="11" type="ORF">KDA_50260</name>
</gene>
<evidence type="ECO:0000256" key="5">
    <source>
        <dbReference type="ARBA" id="ARBA00022729"/>
    </source>
</evidence>
<keyword evidence="3" id="KW-0964">Secreted</keyword>
<dbReference type="PANTHER" id="PTHR40088">
    <property type="entry name" value="PECTATE LYASE (EUROFUNG)"/>
    <property type="match status" value="1"/>
</dbReference>
<evidence type="ECO:0000256" key="3">
    <source>
        <dbReference type="ARBA" id="ARBA00022525"/>
    </source>
</evidence>
<evidence type="ECO:0000256" key="8">
    <source>
        <dbReference type="ARBA" id="ARBA00038263"/>
    </source>
</evidence>
<name>A0A402BE21_9CHLR</name>
<dbReference type="InterPro" id="IPR059226">
    <property type="entry name" value="Choice_anch_Q_dom"/>
</dbReference>
<dbReference type="InterPro" id="IPR052052">
    <property type="entry name" value="Polysaccharide_Lyase_9"/>
</dbReference>
<keyword evidence="7" id="KW-0456">Lyase</keyword>
<dbReference type="EMBL" id="BIFT01000002">
    <property type="protein sequence ID" value="GCE29542.1"/>
    <property type="molecule type" value="Genomic_DNA"/>
</dbReference>
<dbReference type="SUPFAM" id="SSF51126">
    <property type="entry name" value="Pectin lyase-like"/>
    <property type="match status" value="1"/>
</dbReference>
<evidence type="ECO:0000256" key="10">
    <source>
        <dbReference type="SAM" id="SignalP"/>
    </source>
</evidence>
<accession>A0A402BE21</accession>
<keyword evidence="12" id="KW-1185">Reference proteome</keyword>
<evidence type="ECO:0008006" key="13">
    <source>
        <dbReference type="Google" id="ProtNLM"/>
    </source>
</evidence>
<comment type="subcellular location">
    <subcellularLocation>
        <location evidence="2">Secreted</location>
    </subcellularLocation>
</comment>
<keyword evidence="5 10" id="KW-0732">Signal</keyword>
<dbReference type="SMART" id="SM00710">
    <property type="entry name" value="PbH1"/>
    <property type="match status" value="5"/>
</dbReference>
<dbReference type="InterPro" id="IPR011050">
    <property type="entry name" value="Pectin_lyase_fold/virulence"/>
</dbReference>
<evidence type="ECO:0000256" key="1">
    <source>
        <dbReference type="ARBA" id="ARBA00001913"/>
    </source>
</evidence>
<dbReference type="Proteomes" id="UP000287171">
    <property type="component" value="Unassembled WGS sequence"/>
</dbReference>
<dbReference type="InterPro" id="IPR012334">
    <property type="entry name" value="Pectin_lyas_fold"/>
</dbReference>
<comment type="similarity">
    <text evidence="8">Belongs to the polysaccharide lyase 9 family.</text>
</comment>
<proteinExistence type="inferred from homology"/>
<comment type="caution">
    <text evidence="11">The sequence shown here is derived from an EMBL/GenBank/DDBJ whole genome shotgun (WGS) entry which is preliminary data.</text>
</comment>
<dbReference type="OrthoDB" id="3565729at2"/>
<dbReference type="GO" id="GO:0016837">
    <property type="term" value="F:carbon-oxygen lyase activity, acting on polysaccharides"/>
    <property type="evidence" value="ECO:0007669"/>
    <property type="project" value="TreeGrafter"/>
</dbReference>
<dbReference type="Gene3D" id="2.160.20.10">
    <property type="entry name" value="Single-stranded right-handed beta-helix, Pectin lyase-like"/>
    <property type="match status" value="1"/>
</dbReference>
<comment type="cofactor">
    <cofactor evidence="1">
        <name>Ca(2+)</name>
        <dbReference type="ChEBI" id="CHEBI:29108"/>
    </cofactor>
</comment>
<evidence type="ECO:0000256" key="6">
    <source>
        <dbReference type="ARBA" id="ARBA00022837"/>
    </source>
</evidence>
<reference evidence="12" key="1">
    <citation type="submission" date="2018-12" db="EMBL/GenBank/DDBJ databases">
        <title>Tengunoibacter tsumagoiensis gen. nov., sp. nov., Dictyobacter kobayashii sp. nov., D. alpinus sp. nov., and D. joshuensis sp. nov. and description of Dictyobacteraceae fam. nov. within the order Ktedonobacterales isolated from Tengu-no-mugimeshi.</title>
        <authorList>
            <person name="Wang C.M."/>
            <person name="Zheng Y."/>
            <person name="Sakai Y."/>
            <person name="Toyoda A."/>
            <person name="Minakuchi Y."/>
            <person name="Abe K."/>
            <person name="Yokota A."/>
            <person name="Yabe S."/>
        </authorList>
    </citation>
    <scope>NUCLEOTIDE SEQUENCE [LARGE SCALE GENOMIC DNA]</scope>
    <source>
        <strain evidence="12">Uno16</strain>
    </source>
</reference>
<dbReference type="AlphaFoldDB" id="A0A402BE21"/>
<sequence>MKNRKDVYTRRAVLATLASGSLGLTAYALLSHTESTLALSANSPHKQYYIKAGASPKNDGLSPNRPFPTIQQAADLTNPGDTVYIMNGTYGETSSEGAAVITRSGAPNAYITYRAFPGHHPKIHVSPAAWNSLLVESASYITIAGLTIEGNSASYTYDEALANQNTKNPKYNANGIGVRPTNATAPIPHHIRIIGNVVHHCPGGGIYTDRADYITMKRNIAYSNAWYSVYANSGISAFHFQNTDQKTGYKNFVLQNISFDNQSYIPWTVTHKISDGNGIIIDDTKNKQIQGVPYVGRTFVANNLAFENGGSGIHAFSSENVDIINNTVWNNARSPELTWASLFASSSNNVNIFNNIAVIRPGKPTNDTSNNTNVIYDYNIYYHGNVPAQMGAHDLIADPLFIHPSSRLNEADFSLRPQSPARDSGTSHLAPNVDITGSRRPVGKGFDRGAYEGLCSVHGWDSIQQWREQAL</sequence>
<feature type="chain" id="PRO_5019495435" description="Right handed beta helix domain-containing protein" evidence="10">
    <location>
        <begin position="29"/>
        <end position="471"/>
    </location>
</feature>
<evidence type="ECO:0000256" key="2">
    <source>
        <dbReference type="ARBA" id="ARBA00004613"/>
    </source>
</evidence>
<dbReference type="GO" id="GO:0046872">
    <property type="term" value="F:metal ion binding"/>
    <property type="evidence" value="ECO:0007669"/>
    <property type="project" value="UniProtKB-KW"/>
</dbReference>
<dbReference type="InterPro" id="IPR006626">
    <property type="entry name" value="PbH1"/>
</dbReference>
<keyword evidence="4" id="KW-0479">Metal-binding</keyword>
<feature type="signal peptide" evidence="10">
    <location>
        <begin position="1"/>
        <end position="28"/>
    </location>
</feature>
<feature type="region of interest" description="Disordered" evidence="9">
    <location>
        <begin position="413"/>
        <end position="442"/>
    </location>
</feature>
<dbReference type="PANTHER" id="PTHR40088:SF1">
    <property type="entry name" value="PECTATE LYASE PEL9"/>
    <property type="match status" value="1"/>
</dbReference>
<organism evidence="11 12">
    <name type="scientific">Dictyobacter alpinus</name>
    <dbReference type="NCBI Taxonomy" id="2014873"/>
    <lineage>
        <taxon>Bacteria</taxon>
        <taxon>Bacillati</taxon>
        <taxon>Chloroflexota</taxon>
        <taxon>Ktedonobacteria</taxon>
        <taxon>Ktedonobacterales</taxon>
        <taxon>Dictyobacteraceae</taxon>
        <taxon>Dictyobacter</taxon>
    </lineage>
</organism>
<evidence type="ECO:0000256" key="9">
    <source>
        <dbReference type="SAM" id="MobiDB-lite"/>
    </source>
</evidence>